<proteinExistence type="inferred from homology"/>
<sequence length="630" mass="71058">MDSASRECTGLCRSIIAEHFGPVTEVRLCANERVATALLQKGRLSVREIQRCINTSSIGQRSKRRTAVQSAASTSEPEQPVSLRLIQQALVTLIQHHCVLHSNPPQRSDEAPAEEYFEVHAEEVVARLRFGTYISLAEEWGGPEAGKVIRYLLYHGQAPAGQIVEHLATYPDGEPGAPGAAQSAGYEQRAAQLRALLVRMIQGFFVRPSTTVQHVSQQDRLIAHEDMLRKSFRGVPTTKVLKEIKGKVALMIDEENRKDWEGPGDGDARLGLKRKADSSGARDKRLKRSLVADVSSGRTEDEFDIDPEVWLRVHYQRFDVHMRNRALVQAVAQKYNPITGEVFRYMLQCDRLGEARSETEVRSRPVSLTSLSHIIPAEVKIQRGLDRRSIEDRSSRAPSQLEFLAEYVAILTDSDNISSDARNTRFLAPSGTGTTVSAGGTAKVPTSFTVEYRNIINTLQLEMIRQMISEQFGPIAARIFSILISKGKLEEKHISKLGLVSIGETRDICSRLFAASLLSLQEVPKSNERNPQRTFFLWFVDMPRCKMWLIDHLYRTLAQLGALRVEERRKHAALLRKVERSDVKEDTERLLAEWERKELSALKKKLEGITVAEARADLDVFIMRHFNYMP</sequence>
<dbReference type="Pfam" id="PF05645">
    <property type="entry name" value="RNA_pol_Rpc82"/>
    <property type="match status" value="1"/>
</dbReference>
<dbReference type="GO" id="GO:0005666">
    <property type="term" value="C:RNA polymerase III complex"/>
    <property type="evidence" value="ECO:0007669"/>
    <property type="project" value="UniProtKB-UniRule"/>
</dbReference>
<feature type="domain" description="DNA-directed RNA polymerase III subunit RPC3 winged-helix" evidence="9">
    <location>
        <begin position="464"/>
        <end position="540"/>
    </location>
</feature>
<dbReference type="InterPro" id="IPR008806">
    <property type="entry name" value="RNA_pol_III_Rpc82_C"/>
</dbReference>
<dbReference type="Pfam" id="PF22536">
    <property type="entry name" value="WHD_POLR3C"/>
    <property type="match status" value="1"/>
</dbReference>
<evidence type="ECO:0000256" key="7">
    <source>
        <dbReference type="SAM" id="MobiDB-lite"/>
    </source>
</evidence>
<dbReference type="AlphaFoldDB" id="A0AAF0J619"/>
<accession>A0AAF0J619</accession>
<dbReference type="GO" id="GO:0006351">
    <property type="term" value="P:DNA-templated transcription"/>
    <property type="evidence" value="ECO:0007669"/>
    <property type="project" value="InterPro"/>
</dbReference>
<dbReference type="GO" id="GO:0003697">
    <property type="term" value="F:single-stranded DNA binding"/>
    <property type="evidence" value="ECO:0007669"/>
    <property type="project" value="UniProtKB-UniRule"/>
</dbReference>
<comment type="subcellular location">
    <subcellularLocation>
        <location evidence="1 6">Nucleus</location>
    </subcellularLocation>
</comment>
<evidence type="ECO:0000313" key="11">
    <source>
        <dbReference type="Proteomes" id="UP001219933"/>
    </source>
</evidence>
<evidence type="ECO:0000313" key="10">
    <source>
        <dbReference type="EMBL" id="WFD35052.1"/>
    </source>
</evidence>
<feature type="domain" description="RNA polymerase III Rpc82 C -terminal" evidence="8">
    <location>
        <begin position="198"/>
        <end position="414"/>
    </location>
</feature>
<evidence type="ECO:0000256" key="5">
    <source>
        <dbReference type="ARBA" id="ARBA00025127"/>
    </source>
</evidence>
<dbReference type="InterPro" id="IPR039748">
    <property type="entry name" value="RPC3"/>
</dbReference>
<dbReference type="Gene3D" id="1.10.10.10">
    <property type="entry name" value="Winged helix-like DNA-binding domain superfamily/Winged helix DNA-binding domain"/>
    <property type="match status" value="4"/>
</dbReference>
<keyword evidence="2 6" id="KW-0240">DNA-directed RNA polymerase</keyword>
<evidence type="ECO:0000256" key="2">
    <source>
        <dbReference type="ARBA" id="ARBA00022478"/>
    </source>
</evidence>
<organism evidence="10 11">
    <name type="scientific">Malassezia cuniculi</name>
    <dbReference type="NCBI Taxonomy" id="948313"/>
    <lineage>
        <taxon>Eukaryota</taxon>
        <taxon>Fungi</taxon>
        <taxon>Dikarya</taxon>
        <taxon>Basidiomycota</taxon>
        <taxon>Ustilaginomycotina</taxon>
        <taxon>Malasseziomycetes</taxon>
        <taxon>Malasseziales</taxon>
        <taxon>Malasseziaceae</taxon>
        <taxon>Malassezia</taxon>
    </lineage>
</organism>
<evidence type="ECO:0000256" key="4">
    <source>
        <dbReference type="ARBA" id="ARBA00023242"/>
    </source>
</evidence>
<dbReference type="PANTHER" id="PTHR12949:SF0">
    <property type="entry name" value="DNA-DIRECTED RNA POLYMERASE III SUBUNIT RPC3"/>
    <property type="match status" value="1"/>
</dbReference>
<keyword evidence="4 6" id="KW-0539">Nucleus</keyword>
<evidence type="ECO:0000259" key="9">
    <source>
        <dbReference type="Pfam" id="PF22536"/>
    </source>
</evidence>
<feature type="region of interest" description="Disordered" evidence="7">
    <location>
        <begin position="257"/>
        <end position="278"/>
    </location>
</feature>
<evidence type="ECO:0000256" key="1">
    <source>
        <dbReference type="ARBA" id="ARBA00004123"/>
    </source>
</evidence>
<comment type="function">
    <text evidence="5 6">DNA-dependent RNA polymerase catalyzes the transcription of DNA into RNA using the four ribonucleoside triphosphates as substrates. Specific core component of RNA polymerase III which synthesizes small RNAs, such as 5S rRNA and tRNAs.</text>
</comment>
<keyword evidence="11" id="KW-1185">Reference proteome</keyword>
<keyword evidence="3 6" id="KW-0804">Transcription</keyword>
<dbReference type="PANTHER" id="PTHR12949">
    <property type="entry name" value="RNA POLYMERASE III DNA DIRECTED -RELATED"/>
    <property type="match status" value="1"/>
</dbReference>
<gene>
    <name evidence="10" type="primary">RPC82</name>
    <name evidence="10" type="ORF">MCUN1_001900</name>
</gene>
<reference evidence="10" key="1">
    <citation type="submission" date="2023-03" db="EMBL/GenBank/DDBJ databases">
        <title>Mating type loci evolution in Malassezia.</title>
        <authorList>
            <person name="Coelho M.A."/>
        </authorList>
    </citation>
    <scope>NUCLEOTIDE SEQUENCE</scope>
    <source>
        <strain evidence="10">CBS 11721</strain>
    </source>
</reference>
<dbReference type="Proteomes" id="UP001219933">
    <property type="component" value="Chromosome 2"/>
</dbReference>
<evidence type="ECO:0000256" key="3">
    <source>
        <dbReference type="ARBA" id="ARBA00023163"/>
    </source>
</evidence>
<evidence type="ECO:0000259" key="8">
    <source>
        <dbReference type="Pfam" id="PF05645"/>
    </source>
</evidence>
<comment type="similarity">
    <text evidence="6">Belongs to the RNA polymerase beta chain family.</text>
</comment>
<dbReference type="EMBL" id="CP119878">
    <property type="protein sequence ID" value="WFD35052.1"/>
    <property type="molecule type" value="Genomic_DNA"/>
</dbReference>
<dbReference type="InterPro" id="IPR036388">
    <property type="entry name" value="WH-like_DNA-bd_sf"/>
</dbReference>
<name>A0AAF0J619_9BASI</name>
<comment type="subunit">
    <text evidence="6">Component of the RNA polymerase III (Pol III) complex consisting of 17 subunits.</text>
</comment>
<dbReference type="InterPro" id="IPR055207">
    <property type="entry name" value="POLR3C_WHD"/>
</dbReference>
<protein>
    <recommendedName>
        <fullName evidence="6">DNA-directed RNA polymerase III subunit RPC3</fullName>
        <shortName evidence="6">RNA polymerase III subunit C3</shortName>
    </recommendedName>
</protein>
<evidence type="ECO:0000256" key="6">
    <source>
        <dbReference type="RuleBase" id="RU367076"/>
    </source>
</evidence>